<sequence>MLIRVALLFGTFLLMEGTAWFTHKYIMHGFMWRWHRSHHVHHNEVLEKNDLFALVFSTVSIATIALGNFNPDFWYLFWIGLGVTMYGIFYFIFHDVIVHRRIKIKFVAKHPYMKRIMKAHYVHHKVHEREGAEAFGFLYAPKKYDDTKVKS</sequence>
<dbReference type="EMBL" id="JACHKT010000004">
    <property type="protein sequence ID" value="MBB6002297.1"/>
    <property type="molecule type" value="Genomic_DNA"/>
</dbReference>
<keyword evidence="4" id="KW-0812">Transmembrane</keyword>
<dbReference type="EC" id="1.14.15.24" evidence="5"/>
<protein>
    <submittedName>
        <fullName evidence="5">Beta-carotene 3-hydroxylase</fullName>
        <ecNumber evidence="5">1.14.15.24</ecNumber>
    </submittedName>
</protein>
<feature type="transmembrane region" description="Helical" evidence="4">
    <location>
        <begin position="75"/>
        <end position="93"/>
    </location>
</feature>
<dbReference type="AlphaFoldDB" id="A0A841EDS3"/>
<accession>A0A841EDS3</accession>
<organism evidence="5 6">
    <name type="scientific">Arcicella rosea</name>
    <dbReference type="NCBI Taxonomy" id="502909"/>
    <lineage>
        <taxon>Bacteria</taxon>
        <taxon>Pseudomonadati</taxon>
        <taxon>Bacteroidota</taxon>
        <taxon>Cytophagia</taxon>
        <taxon>Cytophagales</taxon>
        <taxon>Flectobacillaceae</taxon>
        <taxon>Arcicella</taxon>
    </lineage>
</organism>
<evidence type="ECO:0000256" key="1">
    <source>
        <dbReference type="ARBA" id="ARBA00009324"/>
    </source>
</evidence>
<keyword evidence="6" id="KW-1185">Reference proteome</keyword>
<proteinExistence type="inferred from homology"/>
<dbReference type="Proteomes" id="UP000524404">
    <property type="component" value="Unassembled WGS sequence"/>
</dbReference>
<comment type="similarity">
    <text evidence="1">Belongs to the sterol desaturase family.</text>
</comment>
<dbReference type="RefSeq" id="WP_184131002.1">
    <property type="nucleotide sequence ID" value="NZ_JACHKT010000004.1"/>
</dbReference>
<evidence type="ECO:0000256" key="2">
    <source>
        <dbReference type="ARBA" id="ARBA00022746"/>
    </source>
</evidence>
<dbReference type="GO" id="GO:0016119">
    <property type="term" value="P:carotene metabolic process"/>
    <property type="evidence" value="ECO:0007669"/>
    <property type="project" value="TreeGrafter"/>
</dbReference>
<feature type="transmembrane region" description="Helical" evidence="4">
    <location>
        <begin position="6"/>
        <end position="26"/>
    </location>
</feature>
<evidence type="ECO:0000256" key="4">
    <source>
        <dbReference type="SAM" id="Phobius"/>
    </source>
</evidence>
<evidence type="ECO:0000256" key="3">
    <source>
        <dbReference type="ARBA" id="ARBA00023002"/>
    </source>
</evidence>
<dbReference type="PANTHER" id="PTHR31899">
    <property type="entry name" value="BETA-CAROTENE 3-HYDROXYLASE 1, CHLOROPLASTIC"/>
    <property type="match status" value="1"/>
</dbReference>
<reference evidence="5 6" key="1">
    <citation type="submission" date="2020-08" db="EMBL/GenBank/DDBJ databases">
        <title>Functional genomics of gut bacteria from endangered species of beetles.</title>
        <authorList>
            <person name="Carlos-Shanley C."/>
        </authorList>
    </citation>
    <scope>NUCLEOTIDE SEQUENCE [LARGE SCALE GENOMIC DNA]</scope>
    <source>
        <strain evidence="5 6">S00070</strain>
    </source>
</reference>
<comment type="caution">
    <text evidence="5">The sequence shown here is derived from an EMBL/GenBank/DDBJ whole genome shotgun (WGS) entry which is preliminary data.</text>
</comment>
<dbReference type="GO" id="GO:0016123">
    <property type="term" value="P:xanthophyll biosynthetic process"/>
    <property type="evidence" value="ECO:0007669"/>
    <property type="project" value="TreeGrafter"/>
</dbReference>
<evidence type="ECO:0000313" key="6">
    <source>
        <dbReference type="Proteomes" id="UP000524404"/>
    </source>
</evidence>
<dbReference type="PANTHER" id="PTHR31899:SF9">
    <property type="entry name" value="BETA-CAROTENE 3-HYDROXYLASE 1, CHLOROPLASTIC"/>
    <property type="match status" value="1"/>
</dbReference>
<name>A0A841EDS3_9BACT</name>
<gene>
    <name evidence="5" type="ORF">HNP25_000947</name>
</gene>
<keyword evidence="4" id="KW-0472">Membrane</keyword>
<dbReference type="InterPro" id="IPR045019">
    <property type="entry name" value="BETA-OHASE-like"/>
</dbReference>
<keyword evidence="2" id="KW-0125">Carotenoid biosynthesis</keyword>
<evidence type="ECO:0000313" key="5">
    <source>
        <dbReference type="EMBL" id="MBB6002297.1"/>
    </source>
</evidence>
<keyword evidence="3 5" id="KW-0560">Oxidoreductase</keyword>
<dbReference type="GO" id="GO:0010291">
    <property type="term" value="F:beta-carotene 3-hydroxylase activity"/>
    <property type="evidence" value="ECO:0007669"/>
    <property type="project" value="UniProtKB-EC"/>
</dbReference>
<keyword evidence="4" id="KW-1133">Transmembrane helix</keyword>